<dbReference type="Gene3D" id="1.10.150.240">
    <property type="entry name" value="Putative phosphatase, domain 2"/>
    <property type="match status" value="1"/>
</dbReference>
<proteinExistence type="predicted"/>
<comment type="caution">
    <text evidence="1">The sequence shown here is derived from an EMBL/GenBank/DDBJ whole genome shotgun (WGS) entry which is preliminary data.</text>
</comment>
<evidence type="ECO:0000313" key="1">
    <source>
        <dbReference type="EMBL" id="MBB6542130.1"/>
    </source>
</evidence>
<sequence>MKNYKLIIFDGDGTLMDSIVRSDSSVQSAALSVNVEPPSELTTKNIIGKSLDDAMAELFSTLPPEICYKIQFAYKEQYILLTNLNSG</sequence>
<dbReference type="AlphaFoldDB" id="A0A7X0TSJ2"/>
<keyword evidence="2" id="KW-1185">Reference proteome</keyword>
<dbReference type="Proteomes" id="UP000537141">
    <property type="component" value="Unassembled WGS sequence"/>
</dbReference>
<dbReference type="EMBL" id="JACHHU010000003">
    <property type="protein sequence ID" value="MBB6542130.1"/>
    <property type="molecule type" value="Genomic_DNA"/>
</dbReference>
<organism evidence="1 2">
    <name type="scientific">Thalassotalea piscium</name>
    <dbReference type="NCBI Taxonomy" id="1230533"/>
    <lineage>
        <taxon>Bacteria</taxon>
        <taxon>Pseudomonadati</taxon>
        <taxon>Pseudomonadota</taxon>
        <taxon>Gammaproteobacteria</taxon>
        <taxon>Alteromonadales</taxon>
        <taxon>Colwelliaceae</taxon>
        <taxon>Thalassotalea</taxon>
    </lineage>
</organism>
<dbReference type="RefSeq" id="WP_343043920.1">
    <property type="nucleotide sequence ID" value="NZ_AP027362.1"/>
</dbReference>
<dbReference type="Pfam" id="PF13419">
    <property type="entry name" value="HAD_2"/>
    <property type="match status" value="1"/>
</dbReference>
<name>A0A7X0TSJ2_9GAMM</name>
<dbReference type="InterPro" id="IPR036412">
    <property type="entry name" value="HAD-like_sf"/>
</dbReference>
<dbReference type="InterPro" id="IPR041492">
    <property type="entry name" value="HAD_2"/>
</dbReference>
<protein>
    <submittedName>
        <fullName evidence="1">Phosphoglycolate phosphatase-like HAD superfamily hydrolase</fullName>
    </submittedName>
</protein>
<accession>A0A7X0TSJ2</accession>
<keyword evidence="1" id="KW-0378">Hydrolase</keyword>
<reference evidence="1 2" key="1">
    <citation type="submission" date="2020-08" db="EMBL/GenBank/DDBJ databases">
        <title>Genomic Encyclopedia of Type Strains, Phase IV (KMG-IV): sequencing the most valuable type-strain genomes for metagenomic binning, comparative biology and taxonomic classification.</title>
        <authorList>
            <person name="Goeker M."/>
        </authorList>
    </citation>
    <scope>NUCLEOTIDE SEQUENCE [LARGE SCALE GENOMIC DNA]</scope>
    <source>
        <strain evidence="1 2">DSM 26287</strain>
    </source>
</reference>
<dbReference type="GO" id="GO:0016787">
    <property type="term" value="F:hydrolase activity"/>
    <property type="evidence" value="ECO:0007669"/>
    <property type="project" value="UniProtKB-KW"/>
</dbReference>
<evidence type="ECO:0000313" key="2">
    <source>
        <dbReference type="Proteomes" id="UP000537141"/>
    </source>
</evidence>
<dbReference type="InterPro" id="IPR023198">
    <property type="entry name" value="PGP-like_dom2"/>
</dbReference>
<gene>
    <name evidence="1" type="ORF">HNQ55_000608</name>
</gene>
<dbReference type="SUPFAM" id="SSF56784">
    <property type="entry name" value="HAD-like"/>
    <property type="match status" value="1"/>
</dbReference>